<dbReference type="Gene3D" id="3.50.50.60">
    <property type="entry name" value="FAD/NAD(P)-binding domain"/>
    <property type="match status" value="1"/>
</dbReference>
<dbReference type="PRINTS" id="PR00370">
    <property type="entry name" value="FMOXYGENASE"/>
</dbReference>
<dbReference type="EMBL" id="CP002961">
    <property type="protein sequence ID" value="AFK03293.1"/>
    <property type="molecule type" value="Genomic_DNA"/>
</dbReference>
<comment type="catalytic activity">
    <reaction evidence="23">
        <text>NADPH + O2 + H(+) = H2O2 + NADP(+)</text>
        <dbReference type="Rhea" id="RHEA:11260"/>
        <dbReference type="ChEBI" id="CHEBI:15378"/>
        <dbReference type="ChEBI" id="CHEBI:15379"/>
        <dbReference type="ChEBI" id="CHEBI:16240"/>
        <dbReference type="ChEBI" id="CHEBI:57783"/>
        <dbReference type="ChEBI" id="CHEBI:58349"/>
        <dbReference type="EC" id="1.6.3.1"/>
    </reaction>
    <physiologicalReaction direction="left-to-right" evidence="23">
        <dbReference type="Rhea" id="RHEA:11261"/>
    </physiologicalReaction>
</comment>
<keyword evidence="11" id="KW-0521">NADP</keyword>
<evidence type="ECO:0000256" key="29">
    <source>
        <dbReference type="ARBA" id="ARBA00049475"/>
    </source>
</evidence>
<keyword evidence="14" id="KW-0443">Lipid metabolism</keyword>
<dbReference type="GO" id="GO:0004497">
    <property type="term" value="F:monooxygenase activity"/>
    <property type="evidence" value="ECO:0007669"/>
    <property type="project" value="UniProtKB-KW"/>
</dbReference>
<comment type="catalytic activity">
    <reaction evidence="22">
        <text>sulcatone + NADPH + O2 + H(+) = 4-methylpent-3-en-1-yl acetate + NADP(+) + H2O</text>
        <dbReference type="Rhea" id="RHEA:54864"/>
        <dbReference type="ChEBI" id="CHEBI:15377"/>
        <dbReference type="ChEBI" id="CHEBI:15378"/>
        <dbReference type="ChEBI" id="CHEBI:15379"/>
        <dbReference type="ChEBI" id="CHEBI:16310"/>
        <dbReference type="ChEBI" id="CHEBI:57783"/>
        <dbReference type="ChEBI" id="CHEBI:58349"/>
        <dbReference type="ChEBI" id="CHEBI:138373"/>
    </reaction>
    <physiologicalReaction direction="left-to-right" evidence="22">
        <dbReference type="Rhea" id="RHEA:54865"/>
    </physiologicalReaction>
</comment>
<comment type="catalytic activity">
    <reaction evidence="29">
        <text>octan-3-one + NADPH + O2 + H(+) = pentyl propanoate + NADP(+) + H2O</text>
        <dbReference type="Rhea" id="RHEA:54840"/>
        <dbReference type="ChEBI" id="CHEBI:15377"/>
        <dbReference type="ChEBI" id="CHEBI:15378"/>
        <dbReference type="ChEBI" id="CHEBI:15379"/>
        <dbReference type="ChEBI" id="CHEBI:57783"/>
        <dbReference type="ChEBI" id="CHEBI:58349"/>
        <dbReference type="ChEBI" id="CHEBI:80946"/>
        <dbReference type="ChEBI" id="CHEBI:87373"/>
    </reaction>
    <physiologicalReaction direction="left-to-right" evidence="29">
        <dbReference type="Rhea" id="RHEA:54841"/>
    </physiologicalReaction>
</comment>
<keyword evidence="15" id="KW-0472">Membrane</keyword>
<evidence type="ECO:0000256" key="13">
    <source>
        <dbReference type="ARBA" id="ARBA00023002"/>
    </source>
</evidence>
<evidence type="ECO:0000256" key="4">
    <source>
        <dbReference type="ARBA" id="ARBA00019213"/>
    </source>
</evidence>
<evidence type="ECO:0000256" key="15">
    <source>
        <dbReference type="ARBA" id="ARBA00023136"/>
    </source>
</evidence>
<evidence type="ECO:0000256" key="12">
    <source>
        <dbReference type="ARBA" id="ARBA00022989"/>
    </source>
</evidence>
<evidence type="ECO:0000256" key="19">
    <source>
        <dbReference type="ARBA" id="ARBA00045722"/>
    </source>
</evidence>
<accession>A0ABM5N1G2</accession>
<keyword evidence="10" id="KW-0492">Microsome</keyword>
<gene>
    <name evidence="30" type="ordered locus">Emtol_2155</name>
</gene>
<dbReference type="InterPro" id="IPR020946">
    <property type="entry name" value="Flavin_mOase-like"/>
</dbReference>
<evidence type="ECO:0000256" key="17">
    <source>
        <dbReference type="ARBA" id="ARBA00033213"/>
    </source>
</evidence>
<evidence type="ECO:0000256" key="2">
    <source>
        <dbReference type="ARBA" id="ARBA00009183"/>
    </source>
</evidence>
<evidence type="ECO:0000313" key="30">
    <source>
        <dbReference type="EMBL" id="AFK03293.1"/>
    </source>
</evidence>
<keyword evidence="9" id="KW-0274">FAD</keyword>
<evidence type="ECO:0000256" key="24">
    <source>
        <dbReference type="ARBA" id="ARBA00047977"/>
    </source>
</evidence>
<dbReference type="Proteomes" id="UP000002875">
    <property type="component" value="Chromosome"/>
</dbReference>
<evidence type="ECO:0000256" key="5">
    <source>
        <dbReference type="ARBA" id="ARBA00022481"/>
    </source>
</evidence>
<evidence type="ECO:0000256" key="3">
    <source>
        <dbReference type="ARBA" id="ARBA00012698"/>
    </source>
</evidence>
<evidence type="ECO:0000256" key="1">
    <source>
        <dbReference type="ARBA" id="ARBA00004524"/>
    </source>
</evidence>
<dbReference type="EC" id="1.6.3.1" evidence="3"/>
<evidence type="ECO:0000256" key="18">
    <source>
        <dbReference type="ARBA" id="ARBA00033301"/>
    </source>
</evidence>
<evidence type="ECO:0000256" key="23">
    <source>
        <dbReference type="ARBA" id="ARBA00047864"/>
    </source>
</evidence>
<sequence>MKQVCIIGAGSSGITAAKALKEKGITFDCFEKGSDIGGVWRYNNDNGVSSAYKSLHINTNRNVMAYSDFPMPDDYPMFPHHSHIIKYFEAYVEHFKLREHITFNTAVVDVLRNNDGTYNVTLDNRQSYDYQYVIVANGHHWNPRFPTPAFQGTFTGEILHSHYYREPEQIKDKDVLVVGIGNSAVDIACEAARTHSGKVVISTRSGAYITPNWIWSMPFDNLANPLTAKLPLWLQRMLLNATLWLARGRQEDYGVPKPNRPVLSEHPTLSQDLLNLSGRGLIKFKPNIKEFRGKTVVFEDGSEQDFDVIIYATGYKVTFPFLKHYAEFDVEQTNDIRLFKKVIHPEYKNLFFLALLQPLGAIMPLAEIQAKWIAKIIKGESKLPSKEAMLQSIEDDHQKLVKRYKQTPRHTLQVDFFTYKASIEKEMKR</sequence>
<keyword evidence="12" id="KW-1133">Transmembrane helix</keyword>
<dbReference type="SUPFAM" id="SSF51905">
    <property type="entry name" value="FAD/NAD(P)-binding domain"/>
    <property type="match status" value="2"/>
</dbReference>
<comment type="function">
    <text evidence="19">Acts as a Baeyer-Villiger monooxygenase on a broad range of substrates. Catalyzes the insertion of an oxygen atom into a carbon-carbon bond adjacent to a carbonyl, which converts ketones to esters. Active on diverse carbonyl compounds, whereas soft nucleophiles are mostly non- or poorly reactive. In contrast with other forms of FMO it is non- or poorly active on 'classical' substrates such as drugs, pesticides, and dietary components containing soft nucleophilic heteroatoms. Able to oxidize drug molecules bearing a carbonyl group on an aliphatic chain, such as nabumetone and pentoxifylline. Also, in the absence of substrates, shows slow but yet significant NADPH oxidase activity. Acts as a positive modulator of cholesterol biosynthesis as well as glucose homeostasis, promoting metabolic aging via pleiotropic effects.</text>
</comment>
<dbReference type="Pfam" id="PF00743">
    <property type="entry name" value="FMO-like"/>
    <property type="match status" value="1"/>
</dbReference>
<evidence type="ECO:0000256" key="25">
    <source>
        <dbReference type="ARBA" id="ARBA00048459"/>
    </source>
</evidence>
<dbReference type="InterPro" id="IPR050346">
    <property type="entry name" value="FMO-like"/>
</dbReference>
<comment type="catalytic activity">
    <reaction evidence="21">
        <text>heptan-2-one + NADPH + O2 + H(+) = pentyl acetate + NADP(+) + H2O</text>
        <dbReference type="Rhea" id="RHEA:54836"/>
        <dbReference type="ChEBI" id="CHEBI:5672"/>
        <dbReference type="ChEBI" id="CHEBI:15377"/>
        <dbReference type="ChEBI" id="CHEBI:15378"/>
        <dbReference type="ChEBI" id="CHEBI:15379"/>
        <dbReference type="ChEBI" id="CHEBI:57783"/>
        <dbReference type="ChEBI" id="CHEBI:58349"/>
        <dbReference type="ChEBI" id="CHEBI:87362"/>
    </reaction>
    <physiologicalReaction direction="left-to-right" evidence="21">
        <dbReference type="Rhea" id="RHEA:54837"/>
    </physiologicalReaction>
</comment>
<comment type="similarity">
    <text evidence="2">Belongs to the FMO family.</text>
</comment>
<evidence type="ECO:0000256" key="7">
    <source>
        <dbReference type="ARBA" id="ARBA00022630"/>
    </source>
</evidence>
<keyword evidence="8" id="KW-0812">Transmembrane</keyword>
<evidence type="ECO:0000256" key="10">
    <source>
        <dbReference type="ARBA" id="ARBA00022848"/>
    </source>
</evidence>
<dbReference type="InterPro" id="IPR036188">
    <property type="entry name" value="FAD/NAD-bd_sf"/>
</dbReference>
<protein>
    <recommendedName>
        <fullName evidence="4">Flavin-containing monooxygenase 5</fullName>
        <ecNumber evidence="3">1.6.3.1</ecNumber>
    </recommendedName>
    <alternativeName>
        <fullName evidence="18">Dimethylaniline monooxygenase [N-oxide-forming] 5</fullName>
    </alternativeName>
    <alternativeName>
        <fullName evidence="16">Dimethylaniline oxidase 5</fullName>
    </alternativeName>
    <alternativeName>
        <fullName evidence="17">NADPH oxidase</fullName>
    </alternativeName>
</protein>
<evidence type="ECO:0000256" key="21">
    <source>
        <dbReference type="ARBA" id="ARBA00047574"/>
    </source>
</evidence>
<keyword evidence="30" id="KW-0503">Monooxygenase</keyword>
<dbReference type="PANTHER" id="PTHR23023">
    <property type="entry name" value="DIMETHYLANILINE MONOOXYGENASE"/>
    <property type="match status" value="1"/>
</dbReference>
<evidence type="ECO:0000256" key="22">
    <source>
        <dbReference type="ARBA" id="ARBA00047855"/>
    </source>
</evidence>
<dbReference type="InterPro" id="IPR000960">
    <property type="entry name" value="Flavin_mOase"/>
</dbReference>
<comment type="catalytic activity">
    <reaction evidence="25">
        <text>octan-3-one + NADPH + O2 + H(+) = ethyl hexanoate + NADP(+) + H2O</text>
        <dbReference type="Rhea" id="RHEA:54856"/>
        <dbReference type="ChEBI" id="CHEBI:15377"/>
        <dbReference type="ChEBI" id="CHEBI:15378"/>
        <dbReference type="ChEBI" id="CHEBI:15379"/>
        <dbReference type="ChEBI" id="CHEBI:57783"/>
        <dbReference type="ChEBI" id="CHEBI:58349"/>
        <dbReference type="ChEBI" id="CHEBI:80946"/>
        <dbReference type="ChEBI" id="CHEBI:86055"/>
    </reaction>
    <physiologicalReaction direction="left-to-right" evidence="25">
        <dbReference type="Rhea" id="RHEA:54857"/>
    </physiologicalReaction>
</comment>
<dbReference type="PIRSF" id="PIRSF000332">
    <property type="entry name" value="FMO"/>
    <property type="match status" value="1"/>
</dbReference>
<keyword evidence="31" id="KW-1185">Reference proteome</keyword>
<comment type="catalytic activity">
    <reaction evidence="20">
        <text>hexan-3-one + NADPH + O2 + H(+) = propyl propanoate + NADP(+) + H2O</text>
        <dbReference type="Rhea" id="RHEA:54848"/>
        <dbReference type="ChEBI" id="CHEBI:15377"/>
        <dbReference type="ChEBI" id="CHEBI:15378"/>
        <dbReference type="ChEBI" id="CHEBI:15379"/>
        <dbReference type="ChEBI" id="CHEBI:57783"/>
        <dbReference type="ChEBI" id="CHEBI:58349"/>
        <dbReference type="ChEBI" id="CHEBI:89828"/>
        <dbReference type="ChEBI" id="CHEBI:89891"/>
    </reaction>
    <physiologicalReaction direction="left-to-right" evidence="20">
        <dbReference type="Rhea" id="RHEA:54849"/>
    </physiologicalReaction>
</comment>
<comment type="catalytic activity">
    <reaction evidence="26">
        <text>(2E)-geranial + NADPH + O2 + H(+) = (1E)-2,6-dimethylhepta-1,5-dien-1-yl formate + NADP(+) + H2O</text>
        <dbReference type="Rhea" id="RHEA:54860"/>
        <dbReference type="ChEBI" id="CHEBI:15377"/>
        <dbReference type="ChEBI" id="CHEBI:15378"/>
        <dbReference type="ChEBI" id="CHEBI:15379"/>
        <dbReference type="ChEBI" id="CHEBI:16980"/>
        <dbReference type="ChEBI" id="CHEBI:57783"/>
        <dbReference type="ChEBI" id="CHEBI:58349"/>
        <dbReference type="ChEBI" id="CHEBI:138375"/>
    </reaction>
    <physiologicalReaction direction="left-to-right" evidence="26">
        <dbReference type="Rhea" id="RHEA:54861"/>
    </physiologicalReaction>
</comment>
<proteinExistence type="inferred from homology"/>
<keyword evidence="10" id="KW-0256">Endoplasmic reticulum</keyword>
<organism evidence="30 31">
    <name type="scientific">Emticicia oligotrophica (strain DSM 17448 / CIP 109782 / MTCC 6937 / GPTSA100-15)</name>
    <dbReference type="NCBI Taxonomy" id="929562"/>
    <lineage>
        <taxon>Bacteria</taxon>
        <taxon>Pseudomonadati</taxon>
        <taxon>Bacteroidota</taxon>
        <taxon>Cytophagia</taxon>
        <taxon>Cytophagales</taxon>
        <taxon>Leadbetterellaceae</taxon>
        <taxon>Emticicia</taxon>
    </lineage>
</organism>
<evidence type="ECO:0000256" key="27">
    <source>
        <dbReference type="ARBA" id="ARBA00048990"/>
    </source>
</evidence>
<dbReference type="PRINTS" id="PR01125">
    <property type="entry name" value="FMOXYGENASE5"/>
</dbReference>
<evidence type="ECO:0000256" key="28">
    <source>
        <dbReference type="ARBA" id="ARBA00049443"/>
    </source>
</evidence>
<dbReference type="RefSeq" id="WP_015028990.1">
    <property type="nucleotide sequence ID" value="NC_018748.1"/>
</dbReference>
<comment type="catalytic activity">
    <reaction evidence="27">
        <text>heptan-4-one + NADPH + O2 + H(+) = propyl butanoate + NADP(+) + H2O</text>
        <dbReference type="Rhea" id="RHEA:54852"/>
        <dbReference type="ChEBI" id="CHEBI:15377"/>
        <dbReference type="ChEBI" id="CHEBI:15378"/>
        <dbReference type="ChEBI" id="CHEBI:15379"/>
        <dbReference type="ChEBI" id="CHEBI:57783"/>
        <dbReference type="ChEBI" id="CHEBI:58349"/>
        <dbReference type="ChEBI" id="CHEBI:89484"/>
        <dbReference type="ChEBI" id="CHEBI:89719"/>
    </reaction>
    <physiologicalReaction direction="left-to-right" evidence="27">
        <dbReference type="Rhea" id="RHEA:54853"/>
    </physiologicalReaction>
</comment>
<comment type="catalytic activity">
    <reaction evidence="28">
        <text>N,N-dimethylaniline + NADPH + O2 + H(+) = N,N-dimethylaniline N-oxide + NADP(+) + H2O</text>
        <dbReference type="Rhea" id="RHEA:24468"/>
        <dbReference type="ChEBI" id="CHEBI:15377"/>
        <dbReference type="ChEBI" id="CHEBI:15378"/>
        <dbReference type="ChEBI" id="CHEBI:15379"/>
        <dbReference type="ChEBI" id="CHEBI:16269"/>
        <dbReference type="ChEBI" id="CHEBI:17735"/>
        <dbReference type="ChEBI" id="CHEBI:57783"/>
        <dbReference type="ChEBI" id="CHEBI:58349"/>
        <dbReference type="EC" id="1.14.13.8"/>
    </reaction>
    <physiologicalReaction direction="left-to-right" evidence="28">
        <dbReference type="Rhea" id="RHEA:24469"/>
    </physiologicalReaction>
</comment>
<dbReference type="InterPro" id="IPR002257">
    <property type="entry name" value="Flavin_mOase_5"/>
</dbReference>
<evidence type="ECO:0000313" key="31">
    <source>
        <dbReference type="Proteomes" id="UP000002875"/>
    </source>
</evidence>
<keyword evidence="7" id="KW-0285">Flavoprotein</keyword>
<reference evidence="30 31" key="1">
    <citation type="submission" date="2011-07" db="EMBL/GenBank/DDBJ databases">
        <title>The complete genome of chromosome of Emticicia oligotrophica DSM 17448.</title>
        <authorList>
            <consortium name="US DOE Joint Genome Institute (JGI-PGF)"/>
            <person name="Lucas S."/>
            <person name="Han J."/>
            <person name="Lapidus A."/>
            <person name="Bruce D."/>
            <person name="Goodwin L."/>
            <person name="Pitluck S."/>
            <person name="Peters L."/>
            <person name="Kyrpides N."/>
            <person name="Mavromatis K."/>
            <person name="Ivanova N."/>
            <person name="Ovchinnikova G."/>
            <person name="Teshima H."/>
            <person name="Detter J.C."/>
            <person name="Tapia R."/>
            <person name="Han C."/>
            <person name="Land M."/>
            <person name="Hauser L."/>
            <person name="Markowitz V."/>
            <person name="Cheng J.-F."/>
            <person name="Hugenholtz P."/>
            <person name="Woyke T."/>
            <person name="Wu D."/>
            <person name="Tindall B."/>
            <person name="Pomrenke H."/>
            <person name="Brambilla E."/>
            <person name="Klenk H.-P."/>
            <person name="Eisen J.A."/>
        </authorList>
    </citation>
    <scope>NUCLEOTIDE SEQUENCE [LARGE SCALE GENOMIC DNA]</scope>
    <source>
        <strain evidence="30 31">DSM 17448</strain>
    </source>
</reference>
<evidence type="ECO:0000256" key="11">
    <source>
        <dbReference type="ARBA" id="ARBA00022857"/>
    </source>
</evidence>
<keyword evidence="5" id="KW-0488">Methylation</keyword>
<evidence type="ECO:0000256" key="16">
    <source>
        <dbReference type="ARBA" id="ARBA00029728"/>
    </source>
</evidence>
<evidence type="ECO:0000256" key="14">
    <source>
        <dbReference type="ARBA" id="ARBA00023098"/>
    </source>
</evidence>
<evidence type="ECO:0000256" key="8">
    <source>
        <dbReference type="ARBA" id="ARBA00022692"/>
    </source>
</evidence>
<evidence type="ECO:0000256" key="26">
    <source>
        <dbReference type="ARBA" id="ARBA00048989"/>
    </source>
</evidence>
<evidence type="ECO:0000256" key="20">
    <source>
        <dbReference type="ARBA" id="ARBA00047426"/>
    </source>
</evidence>
<comment type="subcellular location">
    <subcellularLocation>
        <location evidence="1">Microsome membrane</location>
    </subcellularLocation>
</comment>
<comment type="catalytic activity">
    <reaction evidence="24">
        <text>hexan-3-one + NADPH + O2 + H(+) = ethyl butanoate + NADP(+) + H2O</text>
        <dbReference type="Rhea" id="RHEA:54844"/>
        <dbReference type="ChEBI" id="CHEBI:15377"/>
        <dbReference type="ChEBI" id="CHEBI:15378"/>
        <dbReference type="ChEBI" id="CHEBI:15379"/>
        <dbReference type="ChEBI" id="CHEBI:57783"/>
        <dbReference type="ChEBI" id="CHEBI:58349"/>
        <dbReference type="ChEBI" id="CHEBI:88764"/>
        <dbReference type="ChEBI" id="CHEBI:89891"/>
    </reaction>
    <physiologicalReaction direction="left-to-right" evidence="24">
        <dbReference type="Rhea" id="RHEA:54845"/>
    </physiologicalReaction>
</comment>
<keyword evidence="6" id="KW-0597">Phosphoprotein</keyword>
<evidence type="ECO:0000256" key="6">
    <source>
        <dbReference type="ARBA" id="ARBA00022553"/>
    </source>
</evidence>
<keyword evidence="13" id="KW-0560">Oxidoreductase</keyword>
<evidence type="ECO:0000256" key="9">
    <source>
        <dbReference type="ARBA" id="ARBA00022827"/>
    </source>
</evidence>
<name>A0ABM5N1G2_EMTOG</name>